<protein>
    <submittedName>
        <fullName evidence="5">TKL protein kinase</fullName>
    </submittedName>
</protein>
<dbReference type="InterPro" id="IPR000719">
    <property type="entry name" value="Prot_kinase_dom"/>
</dbReference>
<name>A0A067CK49_SAPPC</name>
<evidence type="ECO:0000256" key="3">
    <source>
        <dbReference type="PROSITE-ProRule" id="PRU00023"/>
    </source>
</evidence>
<dbReference type="VEuPathDB" id="FungiDB:SPRG_04248"/>
<feature type="repeat" description="ANK" evidence="3">
    <location>
        <begin position="300"/>
        <end position="332"/>
    </location>
</feature>
<keyword evidence="2 3" id="KW-0040">ANK repeat</keyword>
<feature type="repeat" description="ANK" evidence="3">
    <location>
        <begin position="366"/>
        <end position="398"/>
    </location>
</feature>
<dbReference type="Gene3D" id="3.30.200.20">
    <property type="entry name" value="Phosphorylase Kinase, domain 1"/>
    <property type="match status" value="1"/>
</dbReference>
<keyword evidence="5" id="KW-0418">Kinase</keyword>
<feature type="repeat" description="ANK" evidence="3">
    <location>
        <begin position="135"/>
        <end position="167"/>
    </location>
</feature>
<dbReference type="InterPro" id="IPR002110">
    <property type="entry name" value="Ankyrin_rpt"/>
</dbReference>
<dbReference type="PANTHER" id="PTHR24166">
    <property type="entry name" value="ROLLING PEBBLES, ISOFORM B"/>
    <property type="match status" value="1"/>
</dbReference>
<dbReference type="RefSeq" id="XP_012198238.1">
    <property type="nucleotide sequence ID" value="XM_012342848.1"/>
</dbReference>
<dbReference type="Gene3D" id="1.10.510.10">
    <property type="entry name" value="Transferase(Phosphotransferase) domain 1"/>
    <property type="match status" value="1"/>
</dbReference>
<evidence type="ECO:0000259" key="4">
    <source>
        <dbReference type="PROSITE" id="PS50011"/>
    </source>
</evidence>
<accession>A0A067CK49</accession>
<feature type="repeat" description="ANK" evidence="3">
    <location>
        <begin position="68"/>
        <end position="101"/>
    </location>
</feature>
<dbReference type="OMA" id="EMINQSF"/>
<dbReference type="Pfam" id="PF07714">
    <property type="entry name" value="PK_Tyr_Ser-Thr"/>
    <property type="match status" value="1"/>
</dbReference>
<dbReference type="InterPro" id="IPR036770">
    <property type="entry name" value="Ankyrin_rpt-contain_sf"/>
</dbReference>
<dbReference type="PROSITE" id="PS50011">
    <property type="entry name" value="PROTEIN_KINASE_DOM"/>
    <property type="match status" value="1"/>
</dbReference>
<dbReference type="SMART" id="SM00220">
    <property type="entry name" value="S_TKc"/>
    <property type="match status" value="1"/>
</dbReference>
<evidence type="ECO:0000313" key="5">
    <source>
        <dbReference type="EMBL" id="KDO31109.1"/>
    </source>
</evidence>
<feature type="repeat" description="ANK" evidence="3">
    <location>
        <begin position="35"/>
        <end position="67"/>
    </location>
</feature>
<dbReference type="EMBL" id="KK583199">
    <property type="protein sequence ID" value="KDO31109.1"/>
    <property type="molecule type" value="Genomic_DNA"/>
</dbReference>
<dbReference type="KEGG" id="spar:SPRG_04248"/>
<dbReference type="InterPro" id="IPR008271">
    <property type="entry name" value="Ser/Thr_kinase_AS"/>
</dbReference>
<organism evidence="5 6">
    <name type="scientific">Saprolegnia parasitica (strain CBS 223.65)</name>
    <dbReference type="NCBI Taxonomy" id="695850"/>
    <lineage>
        <taxon>Eukaryota</taxon>
        <taxon>Sar</taxon>
        <taxon>Stramenopiles</taxon>
        <taxon>Oomycota</taxon>
        <taxon>Saprolegniomycetes</taxon>
        <taxon>Saprolegniales</taxon>
        <taxon>Saprolegniaceae</taxon>
        <taxon>Saprolegnia</taxon>
    </lineage>
</organism>
<keyword evidence="1" id="KW-0677">Repeat</keyword>
<dbReference type="SUPFAM" id="SSF48403">
    <property type="entry name" value="Ankyrin repeat"/>
    <property type="match status" value="2"/>
</dbReference>
<dbReference type="PROSITE" id="PS00108">
    <property type="entry name" value="PROTEIN_KINASE_ST"/>
    <property type="match status" value="1"/>
</dbReference>
<dbReference type="STRING" id="695850.A0A067CK49"/>
<dbReference type="GeneID" id="24126708"/>
<feature type="repeat" description="ANK" evidence="3">
    <location>
        <begin position="102"/>
        <end position="134"/>
    </location>
</feature>
<keyword evidence="5" id="KW-0808">Transferase</keyword>
<sequence>MSDVALYEAAKAGKRDEVLGLVQGGAKVNARIGKDETSALHIAAAYGHVTIVEVLLKADASPMQTNLDGITPLHIAATNGSAPLVTALLARPMINIHALDNTKTTPLHGATKNGHAHIVQLLLAAGALVNVSNSTQWTPLHLAARHGNVSAVEKLLAAGAKIDAQKSDKWTPLHLAVCNTQEGVVPLLLAAGANVNARDARESTPLHEATKNDNPTIVAALLAAGATATASDSNLWTPLHLAARKGNSSIIKMLLAAGAVVDAQKKDQWTPLHLAVGNGHESVVSLLLAAGATVNARNSEGESPLFLAAQGGHASIVKQLLRANANPSVGNNTGATPLYVAAANGHASVVQQLVTAKADIKAVTNTKDTSLHVAVVHEHPRVVERLLDAGAAVDVQNNTGDSLLHLAVQSGQHVSLNLLLAHSAIDVYRRNKSSETALLLAIKRLDLSMTHNLHRAMRQRPRYVASADLIVDRHIALGESKGNMVYQGTFAGSTVAIKTALFPSHAQSLVHELEALLRCDSPYLMRLLAVADQDTPAPKLVFEVMDVGNLRMYLDKKREHLSLEVDYSLLDVAWVVANGLADLHRQGLRHRDLKSSNILLSTTNYIKVGGLGLAFSASTAPSSPTRNGGMPFWTAPEMLRKGQTHTDKADIYSFGIILIELETLQLPYATQDIDDCTFRGDVRDGKLQPSLSTTCAPWLRDLISRCIAYNPSQRPSAQEIVDQLQSRAKD</sequence>
<dbReference type="SMART" id="SM00248">
    <property type="entry name" value="ANK"/>
    <property type="match status" value="14"/>
</dbReference>
<feature type="repeat" description="ANK" evidence="3">
    <location>
        <begin position="201"/>
        <end position="233"/>
    </location>
</feature>
<dbReference type="GO" id="GO:0004672">
    <property type="term" value="F:protein kinase activity"/>
    <property type="evidence" value="ECO:0007669"/>
    <property type="project" value="InterPro"/>
</dbReference>
<evidence type="ECO:0000256" key="2">
    <source>
        <dbReference type="ARBA" id="ARBA00023043"/>
    </source>
</evidence>
<feature type="repeat" description="ANK" evidence="3">
    <location>
        <begin position="267"/>
        <end position="299"/>
    </location>
</feature>
<dbReference type="PROSITE" id="PS50088">
    <property type="entry name" value="ANK_REPEAT"/>
    <property type="match status" value="11"/>
</dbReference>
<dbReference type="InterPro" id="IPR011009">
    <property type="entry name" value="Kinase-like_dom_sf"/>
</dbReference>
<feature type="repeat" description="ANK" evidence="3">
    <location>
        <begin position="168"/>
        <end position="200"/>
    </location>
</feature>
<dbReference type="InterPro" id="IPR001245">
    <property type="entry name" value="Ser-Thr/Tyr_kinase_cat_dom"/>
</dbReference>
<evidence type="ECO:0000256" key="1">
    <source>
        <dbReference type="ARBA" id="ARBA00022737"/>
    </source>
</evidence>
<gene>
    <name evidence="5" type="ORF">SPRG_04248</name>
</gene>
<dbReference type="SUPFAM" id="SSF56112">
    <property type="entry name" value="Protein kinase-like (PK-like)"/>
    <property type="match status" value="1"/>
</dbReference>
<dbReference type="Gene3D" id="1.25.40.20">
    <property type="entry name" value="Ankyrin repeat-containing domain"/>
    <property type="match status" value="5"/>
</dbReference>
<proteinExistence type="predicted"/>
<dbReference type="GO" id="GO:0005524">
    <property type="term" value="F:ATP binding"/>
    <property type="evidence" value="ECO:0007669"/>
    <property type="project" value="InterPro"/>
</dbReference>
<dbReference type="PROSITE" id="PS50297">
    <property type="entry name" value="ANK_REP_REGION"/>
    <property type="match status" value="11"/>
</dbReference>
<feature type="domain" description="Protein kinase" evidence="4">
    <location>
        <begin position="471"/>
        <end position="730"/>
    </location>
</feature>
<dbReference type="PANTHER" id="PTHR24166:SF48">
    <property type="entry name" value="PROTEIN VAPYRIN"/>
    <property type="match status" value="1"/>
</dbReference>
<feature type="repeat" description="ANK" evidence="3">
    <location>
        <begin position="234"/>
        <end position="266"/>
    </location>
</feature>
<keyword evidence="6" id="KW-1185">Reference proteome</keyword>
<dbReference type="InterPro" id="IPR050889">
    <property type="entry name" value="Dendritic_Spine_Reg/Scaffold"/>
</dbReference>
<dbReference type="AlphaFoldDB" id="A0A067CK49"/>
<dbReference type="Pfam" id="PF00023">
    <property type="entry name" value="Ank"/>
    <property type="match status" value="2"/>
</dbReference>
<dbReference type="PRINTS" id="PR01415">
    <property type="entry name" value="ANKYRIN"/>
</dbReference>
<feature type="repeat" description="ANK" evidence="3">
    <location>
        <begin position="333"/>
        <end position="365"/>
    </location>
</feature>
<dbReference type="Proteomes" id="UP000030745">
    <property type="component" value="Unassembled WGS sequence"/>
</dbReference>
<evidence type="ECO:0000313" key="6">
    <source>
        <dbReference type="Proteomes" id="UP000030745"/>
    </source>
</evidence>
<dbReference type="OrthoDB" id="46760at2759"/>
<dbReference type="Pfam" id="PF12796">
    <property type="entry name" value="Ank_2"/>
    <property type="match status" value="4"/>
</dbReference>
<reference evidence="5 6" key="1">
    <citation type="journal article" date="2013" name="PLoS Genet.">
        <title>Distinctive expansion of potential virulence genes in the genome of the oomycete fish pathogen Saprolegnia parasitica.</title>
        <authorList>
            <person name="Jiang R.H."/>
            <person name="de Bruijn I."/>
            <person name="Haas B.J."/>
            <person name="Belmonte R."/>
            <person name="Lobach L."/>
            <person name="Christie J."/>
            <person name="van den Ackerveken G."/>
            <person name="Bottin A."/>
            <person name="Bulone V."/>
            <person name="Diaz-Moreno S.M."/>
            <person name="Dumas B."/>
            <person name="Fan L."/>
            <person name="Gaulin E."/>
            <person name="Govers F."/>
            <person name="Grenville-Briggs L.J."/>
            <person name="Horner N.R."/>
            <person name="Levin J.Z."/>
            <person name="Mammella M."/>
            <person name="Meijer H.J."/>
            <person name="Morris P."/>
            <person name="Nusbaum C."/>
            <person name="Oome S."/>
            <person name="Phillips A.J."/>
            <person name="van Rooyen D."/>
            <person name="Rzeszutek E."/>
            <person name="Saraiva M."/>
            <person name="Secombes C.J."/>
            <person name="Seidl M.F."/>
            <person name="Snel B."/>
            <person name="Stassen J.H."/>
            <person name="Sykes S."/>
            <person name="Tripathy S."/>
            <person name="van den Berg H."/>
            <person name="Vega-Arreguin J.C."/>
            <person name="Wawra S."/>
            <person name="Young S.K."/>
            <person name="Zeng Q."/>
            <person name="Dieguez-Uribeondo J."/>
            <person name="Russ C."/>
            <person name="Tyler B.M."/>
            <person name="van West P."/>
        </authorList>
    </citation>
    <scope>NUCLEOTIDE SEQUENCE [LARGE SCALE GENOMIC DNA]</scope>
    <source>
        <strain evidence="5 6">CBS 223.65</strain>
    </source>
</reference>